<dbReference type="PROSITE" id="PS51892">
    <property type="entry name" value="SUBTILASE"/>
    <property type="match status" value="1"/>
</dbReference>
<feature type="active site" description="Charge relay system" evidence="5">
    <location>
        <position position="266"/>
    </location>
</feature>
<keyword evidence="4 5" id="KW-0720">Serine protease</keyword>
<dbReference type="InterPro" id="IPR023828">
    <property type="entry name" value="Peptidase_S8_Ser-AS"/>
</dbReference>
<evidence type="ECO:0000256" key="1">
    <source>
        <dbReference type="ARBA" id="ARBA00011073"/>
    </source>
</evidence>
<dbReference type="Gene3D" id="3.40.50.200">
    <property type="entry name" value="Peptidase S8/S53 domain"/>
    <property type="match status" value="1"/>
</dbReference>
<evidence type="ECO:0000313" key="9">
    <source>
        <dbReference type="Proteomes" id="UP000750334"/>
    </source>
</evidence>
<keyword evidence="9" id="KW-1185">Reference proteome</keyword>
<evidence type="ECO:0000256" key="3">
    <source>
        <dbReference type="ARBA" id="ARBA00022801"/>
    </source>
</evidence>
<comment type="similarity">
    <text evidence="1 5 6">Belongs to the peptidase S8 family.</text>
</comment>
<evidence type="ECO:0000256" key="2">
    <source>
        <dbReference type="ARBA" id="ARBA00022670"/>
    </source>
</evidence>
<dbReference type="InterPro" id="IPR036852">
    <property type="entry name" value="Peptidase_S8/S53_dom_sf"/>
</dbReference>
<comment type="caution">
    <text evidence="8">The sequence shown here is derived from an EMBL/GenBank/DDBJ whole genome shotgun (WGS) entry which is preliminary data.</text>
</comment>
<evidence type="ECO:0000256" key="6">
    <source>
        <dbReference type="RuleBase" id="RU003355"/>
    </source>
</evidence>
<gene>
    <name evidence="8" type="ORF">C6P45_005292</name>
</gene>
<dbReference type="FunFam" id="3.40.50.200:FF:000007">
    <property type="entry name" value="Subtilisin-like serine protease"/>
    <property type="match status" value="1"/>
</dbReference>
<dbReference type="PRINTS" id="PR00723">
    <property type="entry name" value="SUBTILISIN"/>
</dbReference>
<proteinExistence type="inferred from homology"/>
<keyword evidence="3 5" id="KW-0378">Hydrolase</keyword>
<dbReference type="GO" id="GO:0004252">
    <property type="term" value="F:serine-type endopeptidase activity"/>
    <property type="evidence" value="ECO:0007669"/>
    <property type="project" value="UniProtKB-UniRule"/>
</dbReference>
<dbReference type="GO" id="GO:0030435">
    <property type="term" value="P:sporulation resulting in formation of a cellular spore"/>
    <property type="evidence" value="ECO:0007669"/>
    <property type="project" value="UniProtKB-ARBA"/>
</dbReference>
<dbReference type="CDD" id="cd04077">
    <property type="entry name" value="Peptidases_S8_PCSK9_ProteinaseK_like"/>
    <property type="match status" value="1"/>
</dbReference>
<evidence type="ECO:0000313" key="8">
    <source>
        <dbReference type="EMBL" id="KAG0671686.1"/>
    </source>
</evidence>
<accession>A0A9P6WG31</accession>
<dbReference type="SUPFAM" id="SSF52743">
    <property type="entry name" value="Subtilisin-like"/>
    <property type="match status" value="1"/>
</dbReference>
<feature type="active site" description="Charge relay system" evidence="5">
    <location>
        <position position="235"/>
    </location>
</feature>
<dbReference type="InterPro" id="IPR050131">
    <property type="entry name" value="Peptidase_S8_subtilisin-like"/>
</dbReference>
<evidence type="ECO:0000256" key="4">
    <source>
        <dbReference type="ARBA" id="ARBA00022825"/>
    </source>
</evidence>
<dbReference type="PROSITE" id="PS00136">
    <property type="entry name" value="SUBTILASE_ASP"/>
    <property type="match status" value="1"/>
</dbReference>
<reference evidence="8 9" key="1">
    <citation type="submission" date="2020-11" db="EMBL/GenBank/DDBJ databases">
        <title>Kefir isolates.</title>
        <authorList>
            <person name="Marcisauskas S."/>
            <person name="Kim Y."/>
            <person name="Blasche S."/>
        </authorList>
    </citation>
    <scope>NUCLEOTIDE SEQUENCE [LARGE SCALE GENOMIC DNA]</scope>
    <source>
        <strain evidence="8 9">OG2</strain>
    </source>
</reference>
<name>A0A9P6WG31_MAUEX</name>
<keyword evidence="2 5" id="KW-0645">Protease</keyword>
<dbReference type="InterPro" id="IPR034193">
    <property type="entry name" value="PCSK9_ProteinaseK-like"/>
</dbReference>
<dbReference type="PANTHER" id="PTHR43806:SF13">
    <property type="entry name" value="SUBTILASE-TYPE PROTEINASE RRT12"/>
    <property type="match status" value="1"/>
</dbReference>
<dbReference type="PROSITE" id="PS00137">
    <property type="entry name" value="SUBTILASE_HIS"/>
    <property type="match status" value="1"/>
</dbReference>
<feature type="domain" description="Peptidase S8/S53" evidence="7">
    <location>
        <begin position="226"/>
        <end position="456"/>
    </location>
</feature>
<organism evidence="8 9">
    <name type="scientific">Maudiozyma exigua</name>
    <name type="common">Yeast</name>
    <name type="synonym">Kazachstania exigua</name>
    <dbReference type="NCBI Taxonomy" id="34358"/>
    <lineage>
        <taxon>Eukaryota</taxon>
        <taxon>Fungi</taxon>
        <taxon>Dikarya</taxon>
        <taxon>Ascomycota</taxon>
        <taxon>Saccharomycotina</taxon>
        <taxon>Saccharomycetes</taxon>
        <taxon>Saccharomycetales</taxon>
        <taxon>Saccharomycetaceae</taxon>
        <taxon>Maudiozyma</taxon>
    </lineage>
</organism>
<dbReference type="PANTHER" id="PTHR43806">
    <property type="entry name" value="PEPTIDASE S8"/>
    <property type="match status" value="1"/>
</dbReference>
<dbReference type="Proteomes" id="UP000750334">
    <property type="component" value="Unassembled WGS sequence"/>
</dbReference>
<dbReference type="Pfam" id="PF00082">
    <property type="entry name" value="Peptidase_S8"/>
    <property type="match status" value="1"/>
</dbReference>
<feature type="active site" description="Charge relay system" evidence="5">
    <location>
        <position position="423"/>
    </location>
</feature>
<evidence type="ECO:0000256" key="5">
    <source>
        <dbReference type="PROSITE-ProRule" id="PRU01240"/>
    </source>
</evidence>
<dbReference type="PROSITE" id="PS00138">
    <property type="entry name" value="SUBTILASE_SER"/>
    <property type="match status" value="1"/>
</dbReference>
<dbReference type="GO" id="GO:0006508">
    <property type="term" value="P:proteolysis"/>
    <property type="evidence" value="ECO:0007669"/>
    <property type="project" value="UniProtKB-KW"/>
</dbReference>
<protein>
    <recommendedName>
        <fullName evidence="7">Peptidase S8/S53 domain-containing protein</fullName>
    </recommendedName>
</protein>
<dbReference type="InterPro" id="IPR000209">
    <property type="entry name" value="Peptidase_S8/S53_dom"/>
</dbReference>
<dbReference type="InterPro" id="IPR015500">
    <property type="entry name" value="Peptidase_S8_subtilisin-rel"/>
</dbReference>
<dbReference type="InterPro" id="IPR022398">
    <property type="entry name" value="Peptidase_S8_His-AS"/>
</dbReference>
<dbReference type="OrthoDB" id="206201at2759"/>
<evidence type="ECO:0000259" key="7">
    <source>
        <dbReference type="Pfam" id="PF00082"/>
    </source>
</evidence>
<dbReference type="EMBL" id="PUHR01000009">
    <property type="protein sequence ID" value="KAG0671686.1"/>
    <property type="molecule type" value="Genomic_DNA"/>
</dbReference>
<dbReference type="InterPro" id="IPR023827">
    <property type="entry name" value="Peptidase_S8_Asp-AS"/>
</dbReference>
<sequence>MKINYLAYYTFALTASSDAVLGLEYLVSLKTDGTIQHFMDSTMSKGHSVKDFLGNKIGRTFSIGNFKGLTIELSSRELLEKLKNNPFVADVVPNLQVKAFEQEDYIQYNATENNFNLDVQNCNRDRRYRAGYGARRDYEYYDDDESEYIDEEDDYDDYDDYERRHGNKKKQHRKKYGPAKKLVKKQHGVPRHLARISRRTQLPFDFQNIEKYRSSFHYYYDKWHQGSDVRVYILDSGIHSKHCEFGGRVEFGKDFTGEGRGDGNGHGTHVAGIVGSRTFGVAKNVKLVDVKCLDSKGQGTLITVLSAIEFAVNDCNRYPDKKCVANLSHGALKNTIINNAIKAAVEDGVVIVVAAGNFNMNACWSSPASAPEAITVGAFDDRIDTLAKFSNWGPCVDIFAPGVGIMSLSNKDQPKYIAYSGTSMASPSVCGMVALLLDKGVETKDVKEKLIEMATDDVFQKRTLIFKPKTPNRILFNGIDKFDDDYDEMTFPQIDLDVLVDELNEYATSPRIKERYSKNYNLHLDNDVLLPFEEQLLKRDVNK</sequence>
<dbReference type="AlphaFoldDB" id="A0A9P6WG31"/>